<keyword evidence="4" id="KW-1185">Reference proteome</keyword>
<accession>A0A6L9S6X1</accession>
<comment type="caution">
    <text evidence="3">The sequence shown here is derived from an EMBL/GenBank/DDBJ whole genome shotgun (WGS) entry which is preliminary data.</text>
</comment>
<gene>
    <name evidence="3" type="ORF">G1H10_11315</name>
</gene>
<dbReference type="GO" id="GO:0016627">
    <property type="term" value="F:oxidoreductase activity, acting on the CH-CH group of donors"/>
    <property type="evidence" value="ECO:0007669"/>
    <property type="project" value="TreeGrafter"/>
</dbReference>
<dbReference type="InterPro" id="IPR011576">
    <property type="entry name" value="Pyridox_Oxase_N"/>
</dbReference>
<evidence type="ECO:0000259" key="2">
    <source>
        <dbReference type="Pfam" id="PF01243"/>
    </source>
</evidence>
<sequence>MTTEDVLPSPETPFGERVRTRLKAEQVIWLTTVSKDGTPQPNPVWFLWTGDDEIIAYSDHKAHRLAHIEAHPQVSLHFNGTSTGGDIIVMTGRAELADDLPAPDASPQYLAKYREDMISVVGSVEQFAATYSAPIRIRITRVRGF</sequence>
<organism evidence="3 4">
    <name type="scientific">Phytoactinopolyspora halotolerans</name>
    <dbReference type="NCBI Taxonomy" id="1981512"/>
    <lineage>
        <taxon>Bacteria</taxon>
        <taxon>Bacillati</taxon>
        <taxon>Actinomycetota</taxon>
        <taxon>Actinomycetes</taxon>
        <taxon>Jiangellales</taxon>
        <taxon>Jiangellaceae</taxon>
        <taxon>Phytoactinopolyspora</taxon>
    </lineage>
</organism>
<dbReference type="Gene3D" id="2.30.110.10">
    <property type="entry name" value="Electron Transport, Fmn-binding Protein, Chain A"/>
    <property type="match status" value="1"/>
</dbReference>
<dbReference type="InterPro" id="IPR052019">
    <property type="entry name" value="F420H2_bilvrd_red/Heme_oxyg"/>
</dbReference>
<evidence type="ECO:0000256" key="1">
    <source>
        <dbReference type="ARBA" id="ARBA00023002"/>
    </source>
</evidence>
<dbReference type="InterPro" id="IPR012349">
    <property type="entry name" value="Split_barrel_FMN-bd"/>
</dbReference>
<dbReference type="GO" id="GO:0070967">
    <property type="term" value="F:coenzyme F420 binding"/>
    <property type="evidence" value="ECO:0007669"/>
    <property type="project" value="TreeGrafter"/>
</dbReference>
<dbReference type="NCBIfam" id="TIGR03667">
    <property type="entry name" value="Rv3369"/>
    <property type="match status" value="1"/>
</dbReference>
<proteinExistence type="predicted"/>
<dbReference type="InterPro" id="IPR019966">
    <property type="entry name" value="F420-dep_enz_PPOX_Rv3369"/>
</dbReference>
<dbReference type="EMBL" id="JAAGOA010000006">
    <property type="protein sequence ID" value="NEE00757.1"/>
    <property type="molecule type" value="Genomic_DNA"/>
</dbReference>
<keyword evidence="1 3" id="KW-0560">Oxidoreductase</keyword>
<feature type="domain" description="Pyridoxamine 5'-phosphate oxidase N-terminal" evidence="2">
    <location>
        <begin position="16"/>
        <end position="124"/>
    </location>
</feature>
<evidence type="ECO:0000313" key="4">
    <source>
        <dbReference type="Proteomes" id="UP000475214"/>
    </source>
</evidence>
<dbReference type="GO" id="GO:0005829">
    <property type="term" value="C:cytosol"/>
    <property type="evidence" value="ECO:0007669"/>
    <property type="project" value="TreeGrafter"/>
</dbReference>
<dbReference type="EC" id="1.-.-.-" evidence="3"/>
<dbReference type="PANTHER" id="PTHR35176">
    <property type="entry name" value="HEME OXYGENASE HI_0854-RELATED"/>
    <property type="match status" value="1"/>
</dbReference>
<dbReference type="AlphaFoldDB" id="A0A6L9S6X1"/>
<dbReference type="Pfam" id="PF01243">
    <property type="entry name" value="PNPOx_N"/>
    <property type="match status" value="1"/>
</dbReference>
<dbReference type="PANTHER" id="PTHR35176:SF6">
    <property type="entry name" value="HEME OXYGENASE HI_0854-RELATED"/>
    <property type="match status" value="1"/>
</dbReference>
<reference evidence="3 4" key="1">
    <citation type="submission" date="2020-02" db="EMBL/GenBank/DDBJ databases">
        <authorList>
            <person name="Li X.-J."/>
            <person name="Han X.-M."/>
        </authorList>
    </citation>
    <scope>NUCLEOTIDE SEQUENCE [LARGE SCALE GENOMIC DNA]</scope>
    <source>
        <strain evidence="3 4">CCTCC AB 2017055</strain>
    </source>
</reference>
<dbReference type="Proteomes" id="UP000475214">
    <property type="component" value="Unassembled WGS sequence"/>
</dbReference>
<protein>
    <submittedName>
        <fullName evidence="3">TIGR03667 family PPOX class F420-dependent oxidoreductase</fullName>
        <ecNumber evidence="3">1.-.-.-</ecNumber>
    </submittedName>
</protein>
<dbReference type="SUPFAM" id="SSF50475">
    <property type="entry name" value="FMN-binding split barrel"/>
    <property type="match status" value="1"/>
</dbReference>
<evidence type="ECO:0000313" key="3">
    <source>
        <dbReference type="EMBL" id="NEE00757.1"/>
    </source>
</evidence>
<name>A0A6L9S6X1_9ACTN</name>
<dbReference type="RefSeq" id="WP_163736964.1">
    <property type="nucleotide sequence ID" value="NZ_JAAGOA010000006.1"/>
</dbReference>